<dbReference type="Proteomes" id="UP000241362">
    <property type="component" value="Unassembled WGS sequence"/>
</dbReference>
<name>A0A2T4JDI1_FUSBL</name>
<gene>
    <name evidence="3" type="ORF">C5F44_02570</name>
</gene>
<keyword evidence="4" id="KW-1185">Reference proteome</keyword>
<comment type="caution">
    <text evidence="3">The sequence shown here is derived from an EMBL/GenBank/DDBJ whole genome shotgun (WGS) entry which is preliminary data.</text>
</comment>
<evidence type="ECO:0000259" key="2">
    <source>
        <dbReference type="Pfam" id="PF04233"/>
    </source>
</evidence>
<feature type="domain" description="Phage head morphogenesis" evidence="2">
    <location>
        <begin position="70"/>
        <end position="194"/>
    </location>
</feature>
<feature type="region of interest" description="Disordered" evidence="1">
    <location>
        <begin position="1"/>
        <end position="28"/>
    </location>
</feature>
<organism evidence="3 4">
    <name type="scientific">Fuscovulum blasticum DSM 2131</name>
    <dbReference type="NCBI Taxonomy" id="1188250"/>
    <lineage>
        <taxon>Bacteria</taxon>
        <taxon>Pseudomonadati</taxon>
        <taxon>Pseudomonadota</taxon>
        <taxon>Alphaproteobacteria</taxon>
        <taxon>Rhodobacterales</taxon>
        <taxon>Paracoccaceae</taxon>
        <taxon>Pseudogemmobacter</taxon>
    </lineage>
</organism>
<evidence type="ECO:0000313" key="3">
    <source>
        <dbReference type="EMBL" id="PTE15941.1"/>
    </source>
</evidence>
<sequence length="416" mass="47063">MADDDPEYPDRPGYSFNPGPPPEASRFFRNKGLRPAFSWEDVEPEEHAVAFTVAKMTELDLLEAARDEAQKALDAGVPLEAFQKSWRTNPKLADWWGRREMEDPLTGEIVDAQLGSPRRLKTIYDANLRSARAAGQWERIERTKAAFPFLEYRLGPSETHRPHHADKAGMILPVDSPFWEEWMPPNGWGCKCWVRQVTKAEAGRRGVSDMPDVQDRIWQNKRTGDRQLVPVGIDPGWQRNPGKLRLQNMEAMLKDRLLALPEAARRAALRDIATSWRVARLATDPSSVGNAPVGLLPAEFAEAAGTNLHLVEFSNITRDHVFGQDKARRVGDLKWMAFLDLAGRVALQKRPGSHPRLIFDLDAAANPASPDPYERLPLRIIVVVKASGLFVDTMYRVTLRRWTALKRQETTKVLKE</sequence>
<accession>A0A2T4JDI1</accession>
<evidence type="ECO:0000256" key="1">
    <source>
        <dbReference type="SAM" id="MobiDB-lite"/>
    </source>
</evidence>
<dbReference type="RefSeq" id="WP_107671950.1">
    <property type="nucleotide sequence ID" value="NZ_PZKE01000002.1"/>
</dbReference>
<evidence type="ECO:0000313" key="4">
    <source>
        <dbReference type="Proteomes" id="UP000241362"/>
    </source>
</evidence>
<dbReference type="Pfam" id="PF04233">
    <property type="entry name" value="Phage_Mu_F"/>
    <property type="match status" value="1"/>
</dbReference>
<dbReference type="AlphaFoldDB" id="A0A2T4JDI1"/>
<reference evidence="3 4" key="1">
    <citation type="submission" date="2018-03" db="EMBL/GenBank/DDBJ databases">
        <title>Rhodobacter blasticus.</title>
        <authorList>
            <person name="Meyer T.E."/>
            <person name="Miller S."/>
            <person name="Lodha T."/>
            <person name="Gandham S."/>
            <person name="Chintalapati S."/>
            <person name="Chintalapati V.R."/>
        </authorList>
    </citation>
    <scope>NUCLEOTIDE SEQUENCE [LARGE SCALE GENOMIC DNA]</scope>
    <source>
        <strain evidence="3 4">DSM 2131</strain>
    </source>
</reference>
<proteinExistence type="predicted"/>
<dbReference type="EMBL" id="PZKE01000002">
    <property type="protein sequence ID" value="PTE15941.1"/>
    <property type="molecule type" value="Genomic_DNA"/>
</dbReference>
<protein>
    <recommendedName>
        <fullName evidence="2">Phage head morphogenesis domain-containing protein</fullName>
    </recommendedName>
</protein>
<dbReference type="InterPro" id="IPR006528">
    <property type="entry name" value="Phage_head_morphogenesis_dom"/>
</dbReference>